<dbReference type="Proteomes" id="UP001292216">
    <property type="component" value="Unassembled WGS sequence"/>
</dbReference>
<dbReference type="RefSeq" id="WP_323077184.1">
    <property type="nucleotide sequence ID" value="NZ_CBCSKM010000004.1"/>
</dbReference>
<keyword evidence="2" id="KW-1185">Reference proteome</keyword>
<evidence type="ECO:0000313" key="2">
    <source>
        <dbReference type="Proteomes" id="UP001292216"/>
    </source>
</evidence>
<protein>
    <recommendedName>
        <fullName evidence="3">DUF2264 domain-containing protein</fullName>
    </recommendedName>
</protein>
<organism evidence="1 2">
    <name type="scientific">Paenibacillus phoenicis</name>
    <dbReference type="NCBI Taxonomy" id="554117"/>
    <lineage>
        <taxon>Bacteria</taxon>
        <taxon>Bacillati</taxon>
        <taxon>Bacillota</taxon>
        <taxon>Bacilli</taxon>
        <taxon>Bacillales</taxon>
        <taxon>Paenibacillaceae</taxon>
        <taxon>Paenibacillus</taxon>
    </lineage>
</organism>
<gene>
    <name evidence="1" type="ORF">U9M73_10185</name>
</gene>
<reference evidence="1 2" key="1">
    <citation type="submission" date="2023-12" db="EMBL/GenBank/DDBJ databases">
        <title>Whole genome sequencing of Paenibacillus phoenicis isolated from the Phoenix Mars Lander spacecraft assembly facility.</title>
        <authorList>
            <person name="Garcia A."/>
            <person name="Venkateswaran K."/>
        </authorList>
    </citation>
    <scope>NUCLEOTIDE SEQUENCE [LARGE SCALE GENOMIC DNA]</scope>
    <source>
        <strain evidence="1 2">3PO2SA</strain>
    </source>
</reference>
<accession>A0ABU5PKG5</accession>
<evidence type="ECO:0008006" key="3">
    <source>
        <dbReference type="Google" id="ProtNLM"/>
    </source>
</evidence>
<dbReference type="EMBL" id="JAYERP010000001">
    <property type="protein sequence ID" value="MEA3570366.1"/>
    <property type="molecule type" value="Genomic_DNA"/>
</dbReference>
<comment type="caution">
    <text evidence="1">The sequence shown here is derived from an EMBL/GenBank/DDBJ whole genome shotgun (WGS) entry which is preliminary data.</text>
</comment>
<name>A0ABU5PKG5_9BACL</name>
<evidence type="ECO:0000313" key="1">
    <source>
        <dbReference type="EMBL" id="MEA3570366.1"/>
    </source>
</evidence>
<proteinExistence type="predicted"/>
<sequence length="553" mass="62969">MSLYQARMKTIVRKAAATAWRQPLLDSGLWFHGDIRDNYYYASYLFAAAVDPDETPPFDRTEGRRLAERVLLRVLQLQDQETSSPTYGHWPLGLDPTPERAKPHVLPVELMGSLMAYFMHCYGEELSPELAARFEDALSHVYRSGFYRKPLREYNHHEAKYTAAKLILGQRYGDATLFADGRECLRQTLARLRLEGMAEYGALPWFWHWVQAFTCAWALMGDAEVKAELSEMLNHLWTLRATYYFKGAWVGAHARGWLHDAPRDANVLHDYVQFGDFELPEAMPRTEYAGLLFYEAPASARLRALERSKPAESKAAILKEIGGVKQRLHSYAYLTNHFAAGGLWERVEEFDNEQLRWLYSLPVRGEKGNQLYFFHPGKGYDLSGYDPRHQSEWTEVLYYHNVVVAVYPLPEGVPGQVNGVLPEGEWRFTANGIFGKVEETFFAVYVSSDYQVRERDGYLQVEAEGRYVGVVVEAMGLPEAGERGIAGLDDFVLTMKSHAPRFTADDRTGRIDASYTTYAEGVQLTLSVKGPGLPGDRWVNGERVDLESYSFSL</sequence>